<evidence type="ECO:0000313" key="1">
    <source>
        <dbReference type="EMBL" id="KKS47040.1"/>
    </source>
</evidence>
<proteinExistence type="predicted"/>
<sequence length="85" mass="10472">MIILYADEFSKQFFKLPKETQSVFRRQEIIFRKNWRDSRLHTKKLHGHSVLFSFRVTRNYRVLFQFVSENKVLFATIGNRKDIYR</sequence>
<evidence type="ECO:0008006" key="3">
    <source>
        <dbReference type="Google" id="ProtNLM"/>
    </source>
</evidence>
<reference evidence="1 2" key="1">
    <citation type="journal article" date="2015" name="Nature">
        <title>rRNA introns, odd ribosomes, and small enigmatic genomes across a large radiation of phyla.</title>
        <authorList>
            <person name="Brown C.T."/>
            <person name="Hug L.A."/>
            <person name="Thomas B.C."/>
            <person name="Sharon I."/>
            <person name="Castelle C.J."/>
            <person name="Singh A."/>
            <person name="Wilkins M.J."/>
            <person name="Williams K.H."/>
            <person name="Banfield J.F."/>
        </authorList>
    </citation>
    <scope>NUCLEOTIDE SEQUENCE [LARGE SCALE GENOMIC DNA]</scope>
</reference>
<dbReference type="AlphaFoldDB" id="A0A0G0ZE91"/>
<dbReference type="InterPro" id="IPR035093">
    <property type="entry name" value="RelE/ParE_toxin_dom_sf"/>
</dbReference>
<dbReference type="EMBL" id="LCDF01000020">
    <property type="protein sequence ID" value="KKS47040.1"/>
    <property type="molecule type" value="Genomic_DNA"/>
</dbReference>
<dbReference type="STRING" id="1618659.UV11_C0020G0009"/>
<evidence type="ECO:0000313" key="2">
    <source>
        <dbReference type="Proteomes" id="UP000034036"/>
    </source>
</evidence>
<gene>
    <name evidence="1" type="ORF">UV11_C0020G0009</name>
</gene>
<organism evidence="1 2">
    <name type="scientific">Candidatus Giovannonibacteria bacterium GW2011_GWF2_42_19</name>
    <dbReference type="NCBI Taxonomy" id="1618659"/>
    <lineage>
        <taxon>Bacteria</taxon>
        <taxon>Candidatus Giovannoniibacteriota</taxon>
    </lineage>
</organism>
<accession>A0A0G0ZE91</accession>
<dbReference type="Gene3D" id="3.30.2310.20">
    <property type="entry name" value="RelE-like"/>
    <property type="match status" value="1"/>
</dbReference>
<protein>
    <recommendedName>
        <fullName evidence="3">Plasmid stabilization system</fullName>
    </recommendedName>
</protein>
<name>A0A0G0ZE91_9BACT</name>
<comment type="caution">
    <text evidence="1">The sequence shown here is derived from an EMBL/GenBank/DDBJ whole genome shotgun (WGS) entry which is preliminary data.</text>
</comment>
<dbReference type="Proteomes" id="UP000034036">
    <property type="component" value="Unassembled WGS sequence"/>
</dbReference>
<dbReference type="SUPFAM" id="SSF143011">
    <property type="entry name" value="RelE-like"/>
    <property type="match status" value="1"/>
</dbReference>